<evidence type="ECO:0000256" key="3">
    <source>
        <dbReference type="ARBA" id="ARBA00023163"/>
    </source>
</evidence>
<evidence type="ECO:0000313" key="6">
    <source>
        <dbReference type="Proteomes" id="UP000297318"/>
    </source>
</evidence>
<sequence>MLHTGVLDDLGRSIAWGEIRPATVLTIAGLEERYEVSRSVVREAVRVLESMRMVAPRRRVGLTVRPRSEWNALDVRLITWNLAGPARQRELGALMELRVAIEPVAARLAATHADDDERDRLAALAARLRELGSAGLGESPEYLAVDIEFHTLILRSSGNEMFAGTLGDVIGEVLAGRTRLGLSPSEPVAEALDLHEIAAGALLDRDGAAAEEAVRGIVLEAHRSALAEGALGDVPEPDGPVRKTGRA</sequence>
<dbReference type="InterPro" id="IPR011711">
    <property type="entry name" value="GntR_C"/>
</dbReference>
<dbReference type="SUPFAM" id="SSF46785">
    <property type="entry name" value="Winged helix' DNA-binding domain"/>
    <property type="match status" value="1"/>
</dbReference>
<dbReference type="PROSITE" id="PS50949">
    <property type="entry name" value="HTH_GNTR"/>
    <property type="match status" value="1"/>
</dbReference>
<dbReference type="InterPro" id="IPR000524">
    <property type="entry name" value="Tscrpt_reg_HTH_GntR"/>
</dbReference>
<evidence type="ECO:0000256" key="1">
    <source>
        <dbReference type="ARBA" id="ARBA00023015"/>
    </source>
</evidence>
<dbReference type="PANTHER" id="PTHR43537:SF44">
    <property type="entry name" value="GNTR FAMILY REGULATORY PROTEIN"/>
    <property type="match status" value="1"/>
</dbReference>
<dbReference type="Pfam" id="PF07729">
    <property type="entry name" value="FCD"/>
    <property type="match status" value="1"/>
</dbReference>
<name>A0A4Z1EB23_9MICO</name>
<dbReference type="OrthoDB" id="4164516at2"/>
<protein>
    <submittedName>
        <fullName evidence="5">Transcriptional regulator, GntR family</fullName>
    </submittedName>
</protein>
<dbReference type="InterPro" id="IPR008920">
    <property type="entry name" value="TF_FadR/GntR_C"/>
</dbReference>
<dbReference type="SMART" id="SM00345">
    <property type="entry name" value="HTH_GNTR"/>
    <property type="match status" value="1"/>
</dbReference>
<dbReference type="Proteomes" id="UP000297318">
    <property type="component" value="Unassembled WGS sequence"/>
</dbReference>
<dbReference type="Pfam" id="PF00392">
    <property type="entry name" value="GntR"/>
    <property type="match status" value="1"/>
</dbReference>
<keyword evidence="6" id="KW-1185">Reference proteome</keyword>
<dbReference type="InterPro" id="IPR036390">
    <property type="entry name" value="WH_DNA-bd_sf"/>
</dbReference>
<accession>A0A4Z1EB23</accession>
<dbReference type="RefSeq" id="WP_135848833.1">
    <property type="nucleotide sequence ID" value="NZ_RHPJ01000001.1"/>
</dbReference>
<reference evidence="5 6" key="1">
    <citation type="submission" date="2018-11" db="EMBL/GenBank/DDBJ databases">
        <title>Complete genome sequencing of the Actinobacteria Serinibacter sp. K3-2.</title>
        <authorList>
            <person name="Rakitin A.L."/>
            <person name="Beletsky A.V."/>
            <person name="Mardanov A.V."/>
            <person name="Ravin N.V."/>
            <person name="Gromova A.S."/>
            <person name="Filippova S.N."/>
            <person name="Gal'Chenko V.F."/>
        </authorList>
    </citation>
    <scope>NUCLEOTIDE SEQUENCE [LARGE SCALE GENOMIC DNA]</scope>
    <source>
        <strain evidence="5 6">K3-2</strain>
    </source>
</reference>
<dbReference type="Gene3D" id="1.20.120.530">
    <property type="entry name" value="GntR ligand-binding domain-like"/>
    <property type="match status" value="1"/>
</dbReference>
<evidence type="ECO:0000259" key="4">
    <source>
        <dbReference type="PROSITE" id="PS50949"/>
    </source>
</evidence>
<evidence type="ECO:0000256" key="2">
    <source>
        <dbReference type="ARBA" id="ARBA00023125"/>
    </source>
</evidence>
<dbReference type="EMBL" id="RHPJ01000001">
    <property type="protein sequence ID" value="TGO06677.1"/>
    <property type="molecule type" value="Genomic_DNA"/>
</dbReference>
<keyword evidence="3" id="KW-0804">Transcription</keyword>
<feature type="domain" description="HTH gntR-type" evidence="4">
    <location>
        <begin position="1"/>
        <end position="67"/>
    </location>
</feature>
<gene>
    <name evidence="5" type="ORF">SERN_0869</name>
</gene>
<dbReference type="InterPro" id="IPR036388">
    <property type="entry name" value="WH-like_DNA-bd_sf"/>
</dbReference>
<organism evidence="5 6">
    <name type="scientific">Serinibacter arcticus</name>
    <dbReference type="NCBI Taxonomy" id="1655435"/>
    <lineage>
        <taxon>Bacteria</taxon>
        <taxon>Bacillati</taxon>
        <taxon>Actinomycetota</taxon>
        <taxon>Actinomycetes</taxon>
        <taxon>Micrococcales</taxon>
        <taxon>Beutenbergiaceae</taxon>
        <taxon>Serinibacter</taxon>
    </lineage>
</organism>
<comment type="caution">
    <text evidence="5">The sequence shown here is derived from an EMBL/GenBank/DDBJ whole genome shotgun (WGS) entry which is preliminary data.</text>
</comment>
<dbReference type="GO" id="GO:0003677">
    <property type="term" value="F:DNA binding"/>
    <property type="evidence" value="ECO:0007669"/>
    <property type="project" value="UniProtKB-KW"/>
</dbReference>
<dbReference type="Gene3D" id="1.10.10.10">
    <property type="entry name" value="Winged helix-like DNA-binding domain superfamily/Winged helix DNA-binding domain"/>
    <property type="match status" value="1"/>
</dbReference>
<dbReference type="SMART" id="SM00895">
    <property type="entry name" value="FCD"/>
    <property type="match status" value="1"/>
</dbReference>
<dbReference type="SUPFAM" id="SSF48008">
    <property type="entry name" value="GntR ligand-binding domain-like"/>
    <property type="match status" value="1"/>
</dbReference>
<evidence type="ECO:0000313" key="5">
    <source>
        <dbReference type="EMBL" id="TGO06677.1"/>
    </source>
</evidence>
<dbReference type="AlphaFoldDB" id="A0A4Z1EB23"/>
<dbReference type="PANTHER" id="PTHR43537">
    <property type="entry name" value="TRANSCRIPTIONAL REGULATOR, GNTR FAMILY"/>
    <property type="match status" value="1"/>
</dbReference>
<keyword evidence="1" id="KW-0805">Transcription regulation</keyword>
<dbReference type="GO" id="GO:0003700">
    <property type="term" value="F:DNA-binding transcription factor activity"/>
    <property type="evidence" value="ECO:0007669"/>
    <property type="project" value="InterPro"/>
</dbReference>
<keyword evidence="2" id="KW-0238">DNA-binding</keyword>
<proteinExistence type="predicted"/>